<dbReference type="EMBL" id="OZ034826">
    <property type="protein sequence ID" value="CAL1682096.1"/>
    <property type="molecule type" value="Genomic_DNA"/>
</dbReference>
<dbReference type="Pfam" id="PF07714">
    <property type="entry name" value="PK_Tyr_Ser-Thr"/>
    <property type="match status" value="1"/>
</dbReference>
<accession>A0AAV2NQP5</accession>
<dbReference type="PANTHER" id="PTHR24416:SF525">
    <property type="entry name" value="INSULIN-LIKE RECEPTOR"/>
    <property type="match status" value="1"/>
</dbReference>
<dbReference type="InterPro" id="IPR001245">
    <property type="entry name" value="Ser-Thr/Tyr_kinase_cat_dom"/>
</dbReference>
<gene>
    <name evidence="10" type="ORF">LPLAT_LOCUS7976</name>
</gene>
<proteinExistence type="predicted"/>
<evidence type="ECO:0000256" key="4">
    <source>
        <dbReference type="ARBA" id="ARBA00022737"/>
    </source>
</evidence>
<comment type="subcellular location">
    <subcellularLocation>
        <location evidence="1">Membrane</location>
        <topology evidence="1">Single-pass type I membrane protein</topology>
    </subcellularLocation>
</comment>
<keyword evidence="3" id="KW-0732">Signal</keyword>
<reference evidence="10" key="1">
    <citation type="submission" date="2024-04" db="EMBL/GenBank/DDBJ databases">
        <authorList>
            <consortium name="Molecular Ecology Group"/>
        </authorList>
    </citation>
    <scope>NUCLEOTIDE SEQUENCE</scope>
</reference>
<dbReference type="GO" id="GO:0005524">
    <property type="term" value="F:ATP binding"/>
    <property type="evidence" value="ECO:0007669"/>
    <property type="project" value="UniProtKB-KW"/>
</dbReference>
<evidence type="ECO:0000256" key="7">
    <source>
        <dbReference type="ARBA" id="ARBA00022989"/>
    </source>
</evidence>
<evidence type="ECO:0000259" key="9">
    <source>
        <dbReference type="PROSITE" id="PS50011"/>
    </source>
</evidence>
<dbReference type="PANTHER" id="PTHR24416">
    <property type="entry name" value="TYROSINE-PROTEIN KINASE RECEPTOR"/>
    <property type="match status" value="1"/>
</dbReference>
<dbReference type="InterPro" id="IPR000719">
    <property type="entry name" value="Prot_kinase_dom"/>
</dbReference>
<dbReference type="GO" id="GO:0005886">
    <property type="term" value="C:plasma membrane"/>
    <property type="evidence" value="ECO:0007669"/>
    <property type="project" value="TreeGrafter"/>
</dbReference>
<keyword evidence="4" id="KW-0677">Repeat</keyword>
<keyword evidence="7" id="KW-1133">Transmembrane helix</keyword>
<name>A0AAV2NQP5_9HYME</name>
<organism evidence="10 11">
    <name type="scientific">Lasius platythorax</name>
    <dbReference type="NCBI Taxonomy" id="488582"/>
    <lineage>
        <taxon>Eukaryota</taxon>
        <taxon>Metazoa</taxon>
        <taxon>Ecdysozoa</taxon>
        <taxon>Arthropoda</taxon>
        <taxon>Hexapoda</taxon>
        <taxon>Insecta</taxon>
        <taxon>Pterygota</taxon>
        <taxon>Neoptera</taxon>
        <taxon>Endopterygota</taxon>
        <taxon>Hymenoptera</taxon>
        <taxon>Apocrita</taxon>
        <taxon>Aculeata</taxon>
        <taxon>Formicoidea</taxon>
        <taxon>Formicidae</taxon>
        <taxon>Formicinae</taxon>
        <taxon>Lasius</taxon>
        <taxon>Lasius</taxon>
    </lineage>
</organism>
<dbReference type="AlphaFoldDB" id="A0AAV2NQP5"/>
<evidence type="ECO:0000256" key="8">
    <source>
        <dbReference type="ARBA" id="ARBA00023136"/>
    </source>
</evidence>
<evidence type="ECO:0000256" key="5">
    <source>
        <dbReference type="ARBA" id="ARBA00022741"/>
    </source>
</evidence>
<dbReference type="PROSITE" id="PS50011">
    <property type="entry name" value="PROTEIN_KINASE_DOM"/>
    <property type="match status" value="1"/>
</dbReference>
<evidence type="ECO:0000256" key="6">
    <source>
        <dbReference type="ARBA" id="ARBA00022840"/>
    </source>
</evidence>
<evidence type="ECO:0000313" key="10">
    <source>
        <dbReference type="EMBL" id="CAL1682096.1"/>
    </source>
</evidence>
<evidence type="ECO:0000256" key="2">
    <source>
        <dbReference type="ARBA" id="ARBA00022692"/>
    </source>
</evidence>
<feature type="domain" description="Protein kinase" evidence="9">
    <location>
        <begin position="1"/>
        <end position="101"/>
    </location>
</feature>
<evidence type="ECO:0000256" key="3">
    <source>
        <dbReference type="ARBA" id="ARBA00022729"/>
    </source>
</evidence>
<dbReference type="Gene3D" id="1.10.510.10">
    <property type="entry name" value="Transferase(Phosphotransferase) domain 1"/>
    <property type="match status" value="1"/>
</dbReference>
<keyword evidence="11" id="KW-1185">Reference proteome</keyword>
<dbReference type="PRINTS" id="PR00109">
    <property type="entry name" value="TYRKINASE"/>
</dbReference>
<sequence length="141" mass="15730">MKGEGLLPVRWMAPESLMDGIFTTQSDVWAFGVLIWEITSLGKQPYPGRNNSEVLQYVCAGNKLPKPLNCPPTLYQLMQHCWNVANDRPNFIHCLENIVTLRDNIEDAILSSADIIRHAELPPSGQIEDLVENTANVSANV</sequence>
<keyword evidence="5" id="KW-0547">Nucleotide-binding</keyword>
<evidence type="ECO:0000256" key="1">
    <source>
        <dbReference type="ARBA" id="ARBA00004479"/>
    </source>
</evidence>
<keyword evidence="2" id="KW-0812">Transmembrane</keyword>
<dbReference type="Proteomes" id="UP001497644">
    <property type="component" value="Chromosome 3"/>
</dbReference>
<evidence type="ECO:0000313" key="11">
    <source>
        <dbReference type="Proteomes" id="UP001497644"/>
    </source>
</evidence>
<keyword evidence="6" id="KW-0067">ATP-binding</keyword>
<protein>
    <recommendedName>
        <fullName evidence="9">Protein kinase domain-containing protein</fullName>
    </recommendedName>
</protein>
<dbReference type="GO" id="GO:0007169">
    <property type="term" value="P:cell surface receptor protein tyrosine kinase signaling pathway"/>
    <property type="evidence" value="ECO:0007669"/>
    <property type="project" value="TreeGrafter"/>
</dbReference>
<dbReference type="SUPFAM" id="SSF56112">
    <property type="entry name" value="Protein kinase-like (PK-like)"/>
    <property type="match status" value="1"/>
</dbReference>
<dbReference type="InterPro" id="IPR020635">
    <property type="entry name" value="Tyr_kinase_cat_dom"/>
</dbReference>
<dbReference type="SMART" id="SM00219">
    <property type="entry name" value="TyrKc"/>
    <property type="match status" value="1"/>
</dbReference>
<keyword evidence="8" id="KW-0472">Membrane</keyword>
<dbReference type="GO" id="GO:0004714">
    <property type="term" value="F:transmembrane receptor protein tyrosine kinase activity"/>
    <property type="evidence" value="ECO:0007669"/>
    <property type="project" value="TreeGrafter"/>
</dbReference>
<dbReference type="GO" id="GO:0043235">
    <property type="term" value="C:receptor complex"/>
    <property type="evidence" value="ECO:0007669"/>
    <property type="project" value="TreeGrafter"/>
</dbReference>
<dbReference type="InterPro" id="IPR011009">
    <property type="entry name" value="Kinase-like_dom_sf"/>
</dbReference>
<dbReference type="InterPro" id="IPR050122">
    <property type="entry name" value="RTK"/>
</dbReference>